<evidence type="ECO:0000256" key="2">
    <source>
        <dbReference type="SAM" id="Phobius"/>
    </source>
</evidence>
<evidence type="ECO:0000256" key="1">
    <source>
        <dbReference type="ARBA" id="ARBA00022729"/>
    </source>
</evidence>
<evidence type="ECO:0000313" key="5">
    <source>
        <dbReference type="Proteomes" id="UP000005139"/>
    </source>
</evidence>
<protein>
    <submittedName>
        <fullName evidence="4">3D domain protein</fullName>
    </submittedName>
</protein>
<keyword evidence="2" id="KW-0812">Transmembrane</keyword>
<dbReference type="AlphaFoldDB" id="A1HPU6"/>
<dbReference type="CDD" id="cd14667">
    <property type="entry name" value="3D_containing_proteins"/>
    <property type="match status" value="1"/>
</dbReference>
<reference evidence="4 5" key="1">
    <citation type="submission" date="2007-01" db="EMBL/GenBank/DDBJ databases">
        <title>Annotation of the draft genome assembly of Thermosinus carboxydivorans Nor1.</title>
        <authorList>
            <consortium name="US DOE Joint Genome Institute (JGI-ORNL)"/>
            <person name="Larimer F."/>
            <person name="Land M."/>
            <person name="Hauser L."/>
        </authorList>
    </citation>
    <scope>NUCLEOTIDE SEQUENCE [LARGE SCALE GENOMIC DNA]</scope>
    <source>
        <strain evidence="4 5">Nor1</strain>
    </source>
</reference>
<dbReference type="EMBL" id="AAWL01000005">
    <property type="protein sequence ID" value="EAX48064.1"/>
    <property type="molecule type" value="Genomic_DNA"/>
</dbReference>
<feature type="domain" description="G5" evidence="3">
    <location>
        <begin position="151"/>
        <end position="231"/>
    </location>
</feature>
<dbReference type="Pfam" id="PF06725">
    <property type="entry name" value="3D"/>
    <property type="match status" value="1"/>
</dbReference>
<dbReference type="InterPro" id="IPR007137">
    <property type="entry name" value="DUF348"/>
</dbReference>
<dbReference type="InterPro" id="IPR010611">
    <property type="entry name" value="3D_dom"/>
</dbReference>
<proteinExistence type="predicted"/>
<dbReference type="eggNOG" id="COG3584">
    <property type="taxonomic scope" value="Bacteria"/>
</dbReference>
<dbReference type="GO" id="GO:0009254">
    <property type="term" value="P:peptidoglycan turnover"/>
    <property type="evidence" value="ECO:0007669"/>
    <property type="project" value="InterPro"/>
</dbReference>
<evidence type="ECO:0000259" key="3">
    <source>
        <dbReference type="PROSITE" id="PS51109"/>
    </source>
</evidence>
<dbReference type="InterPro" id="IPR051933">
    <property type="entry name" value="Resuscitation_pf_RpfB"/>
</dbReference>
<dbReference type="Pfam" id="PF07501">
    <property type="entry name" value="G5"/>
    <property type="match status" value="1"/>
</dbReference>
<dbReference type="GO" id="GO:0019867">
    <property type="term" value="C:outer membrane"/>
    <property type="evidence" value="ECO:0007669"/>
    <property type="project" value="InterPro"/>
</dbReference>
<dbReference type="PANTHER" id="PTHR39160:SF4">
    <property type="entry name" value="RESUSCITATION-PROMOTING FACTOR RPFB"/>
    <property type="match status" value="1"/>
</dbReference>
<dbReference type="PROSITE" id="PS51109">
    <property type="entry name" value="G5"/>
    <property type="match status" value="1"/>
</dbReference>
<keyword evidence="1" id="KW-0732">Signal</keyword>
<name>A1HPU6_9FIRM</name>
<dbReference type="PANTHER" id="PTHR39160">
    <property type="entry name" value="CELL WALL-BINDING PROTEIN YOCH"/>
    <property type="match status" value="1"/>
</dbReference>
<dbReference type="SUPFAM" id="SSF50685">
    <property type="entry name" value="Barwin-like endoglucanases"/>
    <property type="match status" value="1"/>
</dbReference>
<dbReference type="Pfam" id="PF03990">
    <property type="entry name" value="DUF348"/>
    <property type="match status" value="2"/>
</dbReference>
<keyword evidence="2" id="KW-1133">Transmembrane helix</keyword>
<dbReference type="InterPro" id="IPR036908">
    <property type="entry name" value="RlpA-like_sf"/>
</dbReference>
<reference evidence="4 5" key="2">
    <citation type="submission" date="2007-01" db="EMBL/GenBank/DDBJ databases">
        <title>Sequencing of the draft genome and assembly of Thermosinus carboxydivorans Nor1.</title>
        <authorList>
            <consortium name="US DOE Joint Genome Institute (JGI-PGF)"/>
            <person name="Copeland A."/>
            <person name="Lucas S."/>
            <person name="Lapidus A."/>
            <person name="Barry K."/>
            <person name="Glavina del Rio T."/>
            <person name="Dalin E."/>
            <person name="Tice H."/>
            <person name="Bruce D."/>
            <person name="Pitluck S."/>
            <person name="Richardson P."/>
        </authorList>
    </citation>
    <scope>NUCLEOTIDE SEQUENCE [LARGE SCALE GENOMIC DNA]</scope>
    <source>
        <strain evidence="4 5">Nor1</strain>
    </source>
</reference>
<organism evidence="4 5">
    <name type="scientific">Thermosinus carboxydivorans Nor1</name>
    <dbReference type="NCBI Taxonomy" id="401526"/>
    <lineage>
        <taxon>Bacteria</taxon>
        <taxon>Bacillati</taxon>
        <taxon>Bacillota</taxon>
        <taxon>Negativicutes</taxon>
        <taxon>Selenomonadales</taxon>
        <taxon>Sporomusaceae</taxon>
        <taxon>Thermosinus</taxon>
    </lineage>
</organism>
<accession>A1HPU6</accession>
<feature type="transmembrane region" description="Helical" evidence="2">
    <location>
        <begin position="21"/>
        <end position="42"/>
    </location>
</feature>
<evidence type="ECO:0000313" key="4">
    <source>
        <dbReference type="EMBL" id="EAX48064.1"/>
    </source>
</evidence>
<gene>
    <name evidence="4" type="ORF">TcarDRAFT_1942</name>
</gene>
<dbReference type="RefSeq" id="WP_007289049.1">
    <property type="nucleotide sequence ID" value="NZ_AAWL01000005.1"/>
</dbReference>
<dbReference type="InterPro" id="IPR059180">
    <property type="entry name" value="3D_YorM"/>
</dbReference>
<sequence length="334" mass="36558" precursor="true">MSADHSVWPYRLRCLLAGRCKTALLVALLAISLLVTGFIWAYKKVHVVADGRTIVMRTLHSTAEEVLTQAGIYLGPKDEYRLSTPALQDGTVIEVYRAVPVTVVYQGKTDVVLTGKPTVGEILDTIGIPRDNVKVAPGRDVRPTAGMTIKVVTVTEKLVQKEVEMPYPVVRQPDARLEKGDEEMVADGEPGLKLATVKLRYEDGELAGSETLSEQVVREPKPQIIHVGTRDTIETSRGTLRFKRVQWMEATAYNPTDGAPHGLTATGIPARRGIVAVDPNVIPLGTRVYIPNYGLALAADVGGAIVGNKIDLCMEGYEEAWKFGRRMVKVYILD</sequence>
<dbReference type="Gene3D" id="2.20.230.10">
    <property type="entry name" value="Resuscitation-promoting factor rpfb"/>
    <property type="match status" value="1"/>
</dbReference>
<keyword evidence="2" id="KW-0472">Membrane</keyword>
<dbReference type="OrthoDB" id="9798935at2"/>
<keyword evidence="5" id="KW-1185">Reference proteome</keyword>
<dbReference type="Proteomes" id="UP000005139">
    <property type="component" value="Unassembled WGS sequence"/>
</dbReference>
<dbReference type="SMART" id="SM01208">
    <property type="entry name" value="G5"/>
    <property type="match status" value="1"/>
</dbReference>
<comment type="caution">
    <text evidence="4">The sequence shown here is derived from an EMBL/GenBank/DDBJ whole genome shotgun (WGS) entry which is preliminary data.</text>
</comment>
<dbReference type="InterPro" id="IPR011098">
    <property type="entry name" value="G5_dom"/>
</dbReference>
<dbReference type="Gene3D" id="2.40.40.10">
    <property type="entry name" value="RlpA-like domain"/>
    <property type="match status" value="1"/>
</dbReference>
<dbReference type="GO" id="GO:0004553">
    <property type="term" value="F:hydrolase activity, hydrolyzing O-glycosyl compounds"/>
    <property type="evidence" value="ECO:0007669"/>
    <property type="project" value="InterPro"/>
</dbReference>